<accession>A0A8H6AGS3</accession>
<evidence type="ECO:0000259" key="6">
    <source>
        <dbReference type="PROSITE" id="PS50076"/>
    </source>
</evidence>
<dbReference type="GO" id="GO:0005739">
    <property type="term" value="C:mitochondrion"/>
    <property type="evidence" value="ECO:0007669"/>
    <property type="project" value="GOC"/>
</dbReference>
<dbReference type="InterPro" id="IPR036869">
    <property type="entry name" value="J_dom_sf"/>
</dbReference>
<dbReference type="InterPro" id="IPR024586">
    <property type="entry name" value="DnaJ-like_C11_C"/>
</dbReference>
<dbReference type="GO" id="GO:0042407">
    <property type="term" value="P:cristae formation"/>
    <property type="evidence" value="ECO:0007669"/>
    <property type="project" value="TreeGrafter"/>
</dbReference>
<dbReference type="InterPro" id="IPR001623">
    <property type="entry name" value="DnaJ_domain"/>
</dbReference>
<keyword evidence="2 5" id="KW-0472">Membrane</keyword>
<dbReference type="Pfam" id="PF22774">
    <property type="entry name" value="DNAJC11_beta-barrel"/>
    <property type="match status" value="1"/>
</dbReference>
<dbReference type="InterPro" id="IPR018253">
    <property type="entry name" value="DnaJ_domain_CS"/>
</dbReference>
<dbReference type="Pfam" id="PF11875">
    <property type="entry name" value="DnaJ-like_C11_C"/>
    <property type="match status" value="1"/>
</dbReference>
<dbReference type="SUPFAM" id="SSF46565">
    <property type="entry name" value="Chaperone J-domain"/>
    <property type="match status" value="1"/>
</dbReference>
<dbReference type="Proteomes" id="UP000541154">
    <property type="component" value="Unassembled WGS sequence"/>
</dbReference>
<dbReference type="InterPro" id="IPR052243">
    <property type="entry name" value="Mito_inner_membrane_organizer"/>
</dbReference>
<dbReference type="EMBL" id="SPNV01000002">
    <property type="protein sequence ID" value="KAF5867100.1"/>
    <property type="molecule type" value="Genomic_DNA"/>
</dbReference>
<sequence length="797" mass="88759">METSESEDWIHADPTSSQESPAENPASSAEYPYPDTSTTIPGPEPASEDYSALLSYPQDSDYYALLGLSRAPPPSEADIRSAYKNLTLSFHPDKQPGEWQEIARRHFDRICEAYETLIDHRKRTVYDLMGVEGVRKEWGPGGMMGRGGEAERERRVGVKARSPEEFRKWFLEAMKRRERKAVNSMVMSRGSLVLGIDASDMIWVDEEEGEVYFGIPSPRPSRYSVGYSFKAPFPTPRKLLGKMEEEEGKEEVSSAEGSAEQKVEAVGEPEMVINAGIAGQMQHLAQKLTLQLTDGTQETREVPLPPILASQEITLGATVNHVFGDVASQKGIFSKWPFSFLRYSGVSVGAMVLPVPSLQANMVKAVTPVAGTKPFRVNFSSIFYKSPVKCPPAVGVQVMKEVGENKHAFCKWQSGTIAWPNAIVHLLSPFIDMGLDVDSAFSIPKQTSQFQLGLLCLPKSPKQAAFMDNYDDESEEEEEESEYRQLRSRQRAEDKAGEAWQIGFSASPEANGLSLTYARNLFSGSAANDLVRSEWSSEGHYPLPPASEPRSVRVEVSSTVGMDLALSWKVEGSRQVGELTRMGFGVGIEGNQGLVMTISWSRLGQRIKLPIAVCPLGVVNADAAALAVIFPWVAYCALEFGFIRPRERKNRRRVIARRQKELKKMIPVKRAESLQAIELMAEQVRRRQSKEERQDGLVITKAEYAHFPSKKKGNDISQEYEVADVTIPVAGLVDRSQLVIPKNMVKFHILGFYDPAPLQPKTLKIWYTYHGAQHYVEAADSEAIACPMRTHLISEQL</sequence>
<dbReference type="Pfam" id="PF00226">
    <property type="entry name" value="DnaJ"/>
    <property type="match status" value="1"/>
</dbReference>
<evidence type="ECO:0000256" key="5">
    <source>
        <dbReference type="SAM" id="Phobius"/>
    </source>
</evidence>
<dbReference type="PROSITE" id="PS50076">
    <property type="entry name" value="DNAJ_2"/>
    <property type="match status" value="1"/>
</dbReference>
<keyword evidence="5" id="KW-0812">Transmembrane</keyword>
<dbReference type="InterPro" id="IPR055225">
    <property type="entry name" value="DNAJC11-like_beta-barrel"/>
</dbReference>
<comment type="subcellular location">
    <subcellularLocation>
        <location evidence="1">Membrane</location>
    </subcellularLocation>
</comment>
<dbReference type="PANTHER" id="PTHR44157:SF1">
    <property type="entry name" value="DNAJ HOMOLOG SUBFAMILY C MEMBER 11"/>
    <property type="match status" value="1"/>
</dbReference>
<proteinExistence type="predicted"/>
<keyword evidence="8" id="KW-1185">Reference proteome</keyword>
<evidence type="ECO:0000313" key="7">
    <source>
        <dbReference type="EMBL" id="KAF5867100.1"/>
    </source>
</evidence>
<dbReference type="GO" id="GO:0016020">
    <property type="term" value="C:membrane"/>
    <property type="evidence" value="ECO:0007669"/>
    <property type="project" value="UniProtKB-SubCell"/>
</dbReference>
<dbReference type="SMART" id="SM00271">
    <property type="entry name" value="DnaJ"/>
    <property type="match status" value="1"/>
</dbReference>
<feature type="region of interest" description="Disordered" evidence="4">
    <location>
        <begin position="1"/>
        <end position="50"/>
    </location>
</feature>
<feature type="domain" description="J" evidence="6">
    <location>
        <begin position="61"/>
        <end position="130"/>
    </location>
</feature>
<keyword evidence="3" id="KW-0143">Chaperone</keyword>
<dbReference type="AlphaFoldDB" id="A0A8H6AGS3"/>
<evidence type="ECO:0000256" key="1">
    <source>
        <dbReference type="ARBA" id="ARBA00004370"/>
    </source>
</evidence>
<name>A0A8H6AGS3_PETAA</name>
<organism evidence="7 8">
    <name type="scientific">Petromyces alliaceus</name>
    <name type="common">Aspergillus alliaceus</name>
    <dbReference type="NCBI Taxonomy" id="209559"/>
    <lineage>
        <taxon>Eukaryota</taxon>
        <taxon>Fungi</taxon>
        <taxon>Dikarya</taxon>
        <taxon>Ascomycota</taxon>
        <taxon>Pezizomycotina</taxon>
        <taxon>Eurotiomycetes</taxon>
        <taxon>Eurotiomycetidae</taxon>
        <taxon>Eurotiales</taxon>
        <taxon>Aspergillaceae</taxon>
        <taxon>Aspergillus</taxon>
        <taxon>Aspergillus subgen. Circumdati</taxon>
    </lineage>
</organism>
<dbReference type="PRINTS" id="PR00625">
    <property type="entry name" value="JDOMAIN"/>
</dbReference>
<evidence type="ECO:0000256" key="4">
    <source>
        <dbReference type="SAM" id="MobiDB-lite"/>
    </source>
</evidence>
<dbReference type="Gene3D" id="1.10.287.110">
    <property type="entry name" value="DnaJ domain"/>
    <property type="match status" value="1"/>
</dbReference>
<feature type="transmembrane region" description="Helical" evidence="5">
    <location>
        <begin position="623"/>
        <end position="643"/>
    </location>
</feature>
<comment type="caution">
    <text evidence="7">The sequence shown here is derived from an EMBL/GenBank/DDBJ whole genome shotgun (WGS) entry which is preliminary data.</text>
</comment>
<dbReference type="PANTHER" id="PTHR44157">
    <property type="entry name" value="DNAJ HOMOLOG SUBFAMILY C MEMBER 11"/>
    <property type="match status" value="1"/>
</dbReference>
<reference evidence="7 8" key="1">
    <citation type="submission" date="2019-04" db="EMBL/GenBank/DDBJ databases">
        <title>Aspergillus burnettii sp. nov., novel species from soil in southeast Queensland.</title>
        <authorList>
            <person name="Gilchrist C.L.M."/>
            <person name="Pitt J.I."/>
            <person name="Lange L."/>
            <person name="Lacey H.J."/>
            <person name="Vuong D."/>
            <person name="Midgley D.J."/>
            <person name="Greenfield P."/>
            <person name="Bradbury M."/>
            <person name="Lacey E."/>
            <person name="Busk P.K."/>
            <person name="Pilgaard B."/>
            <person name="Chooi Y.H."/>
            <person name="Piggott A.M."/>
        </authorList>
    </citation>
    <scope>NUCLEOTIDE SEQUENCE [LARGE SCALE GENOMIC DNA]</scope>
    <source>
        <strain evidence="7 8">FRR 5400</strain>
    </source>
</reference>
<evidence type="ECO:0000256" key="2">
    <source>
        <dbReference type="ARBA" id="ARBA00023136"/>
    </source>
</evidence>
<evidence type="ECO:0000313" key="8">
    <source>
        <dbReference type="Proteomes" id="UP000541154"/>
    </source>
</evidence>
<dbReference type="CDD" id="cd06257">
    <property type="entry name" value="DnaJ"/>
    <property type="match status" value="1"/>
</dbReference>
<dbReference type="PROSITE" id="PS00636">
    <property type="entry name" value="DNAJ_1"/>
    <property type="match status" value="1"/>
</dbReference>
<gene>
    <name evidence="7" type="ORF">ETB97_004020</name>
</gene>
<feature type="compositionally biased region" description="Polar residues" evidence="4">
    <location>
        <begin position="14"/>
        <end position="27"/>
    </location>
</feature>
<protein>
    <recommendedName>
        <fullName evidence="6">J domain-containing protein</fullName>
    </recommendedName>
</protein>
<keyword evidence="5" id="KW-1133">Transmembrane helix</keyword>
<evidence type="ECO:0000256" key="3">
    <source>
        <dbReference type="ARBA" id="ARBA00023186"/>
    </source>
</evidence>
<feature type="region of interest" description="Disordered" evidence="4">
    <location>
        <begin position="243"/>
        <end position="263"/>
    </location>
</feature>